<dbReference type="Pfam" id="PF13347">
    <property type="entry name" value="MFS_2"/>
    <property type="match status" value="1"/>
</dbReference>
<name>A0A0H3MP33_ECO7I</name>
<evidence type="ECO:0000256" key="4">
    <source>
        <dbReference type="ARBA" id="ARBA00022475"/>
    </source>
</evidence>
<dbReference type="InterPro" id="IPR001927">
    <property type="entry name" value="Na/Gal_symport"/>
</dbReference>
<keyword evidence="5" id="KW-0997">Cell inner membrane</keyword>
<dbReference type="PROSITE" id="PS00872">
    <property type="entry name" value="NA_GALACTOSIDE_SYMP"/>
    <property type="match status" value="1"/>
</dbReference>
<dbReference type="HOGENOM" id="CLU_027408_0_1_6"/>
<keyword evidence="7" id="KW-0769">Symport</keyword>
<evidence type="ECO:0000313" key="12">
    <source>
        <dbReference type="Proteomes" id="UP000000749"/>
    </source>
</evidence>
<feature type="transmembrane region" description="Helical" evidence="10">
    <location>
        <begin position="64"/>
        <end position="88"/>
    </location>
</feature>
<gene>
    <name evidence="11" type="primary">yihP</name>
    <name evidence="11" type="ordered locus">ECIAI39_3123</name>
</gene>
<evidence type="ECO:0000256" key="5">
    <source>
        <dbReference type="ARBA" id="ARBA00022519"/>
    </source>
</evidence>
<dbReference type="PATRIC" id="fig|585057.6.peg.3239"/>
<feature type="transmembrane region" description="Helical" evidence="10">
    <location>
        <begin position="432"/>
        <end position="453"/>
    </location>
</feature>
<dbReference type="InterPro" id="IPR039672">
    <property type="entry name" value="MFS_2"/>
</dbReference>
<protein>
    <submittedName>
        <fullName evidence="11">Putative transporter</fullName>
    </submittedName>
</protein>
<accession>A0A0H3MP33</accession>
<dbReference type="GO" id="GO:0005886">
    <property type="term" value="C:plasma membrane"/>
    <property type="evidence" value="ECO:0007669"/>
    <property type="project" value="UniProtKB-SubCell"/>
</dbReference>
<feature type="transmembrane region" description="Helical" evidence="10">
    <location>
        <begin position="200"/>
        <end position="221"/>
    </location>
</feature>
<evidence type="ECO:0000256" key="3">
    <source>
        <dbReference type="ARBA" id="ARBA00022448"/>
    </source>
</evidence>
<dbReference type="GO" id="GO:0015293">
    <property type="term" value="F:symporter activity"/>
    <property type="evidence" value="ECO:0007669"/>
    <property type="project" value="UniProtKB-KW"/>
</dbReference>
<evidence type="ECO:0000313" key="11">
    <source>
        <dbReference type="EMBL" id="CAR19242.1"/>
    </source>
</evidence>
<organism evidence="11 12">
    <name type="scientific">Escherichia coli O7:K1 (strain IAI39 / ExPEC)</name>
    <dbReference type="NCBI Taxonomy" id="585057"/>
    <lineage>
        <taxon>Bacteria</taxon>
        <taxon>Pseudomonadati</taxon>
        <taxon>Pseudomonadota</taxon>
        <taxon>Gammaproteobacteria</taxon>
        <taxon>Enterobacterales</taxon>
        <taxon>Enterobacteriaceae</taxon>
        <taxon>Escherichia</taxon>
    </lineage>
</organism>
<evidence type="ECO:0000256" key="7">
    <source>
        <dbReference type="ARBA" id="ARBA00022847"/>
    </source>
</evidence>
<dbReference type="InterPro" id="IPR036259">
    <property type="entry name" value="MFS_trans_sf"/>
</dbReference>
<dbReference type="GO" id="GO:0006814">
    <property type="term" value="P:sodium ion transport"/>
    <property type="evidence" value="ECO:0007669"/>
    <property type="project" value="InterPro"/>
</dbReference>
<feature type="transmembrane region" description="Helical" evidence="10">
    <location>
        <begin position="175"/>
        <end position="194"/>
    </location>
</feature>
<dbReference type="NCBIfam" id="TIGR00792">
    <property type="entry name" value="gph"/>
    <property type="match status" value="1"/>
</dbReference>
<comment type="similarity">
    <text evidence="2">Belongs to the sodium:galactoside symporter (TC 2.A.2) family.</text>
</comment>
<dbReference type="CDD" id="cd17332">
    <property type="entry name" value="MFS_MelB_like"/>
    <property type="match status" value="1"/>
</dbReference>
<keyword evidence="4" id="KW-1003">Cell membrane</keyword>
<feature type="transmembrane region" description="Helical" evidence="10">
    <location>
        <begin position="320"/>
        <end position="339"/>
    </location>
</feature>
<dbReference type="Proteomes" id="UP000000749">
    <property type="component" value="Chromosome"/>
</dbReference>
<feature type="transmembrane region" description="Helical" evidence="10">
    <location>
        <begin position="345"/>
        <end position="367"/>
    </location>
</feature>
<evidence type="ECO:0000256" key="8">
    <source>
        <dbReference type="ARBA" id="ARBA00022989"/>
    </source>
</evidence>
<dbReference type="PANTHER" id="PTHR11328">
    <property type="entry name" value="MAJOR FACILITATOR SUPERFAMILY DOMAIN-CONTAINING PROTEIN"/>
    <property type="match status" value="1"/>
</dbReference>
<evidence type="ECO:0000256" key="10">
    <source>
        <dbReference type="SAM" id="Phobius"/>
    </source>
</evidence>
<comment type="subcellular location">
    <subcellularLocation>
        <location evidence="1">Cell inner membrane</location>
        <topology evidence="1">Multi-pass membrane protein</topology>
    </subcellularLocation>
</comment>
<feature type="transmembrane region" description="Helical" evidence="10">
    <location>
        <begin position="100"/>
        <end position="120"/>
    </location>
</feature>
<feature type="transmembrane region" description="Helical" evidence="10">
    <location>
        <begin position="132"/>
        <end position="154"/>
    </location>
</feature>
<feature type="transmembrane region" description="Helical" evidence="10">
    <location>
        <begin position="287"/>
        <end position="308"/>
    </location>
</feature>
<dbReference type="STRING" id="585057.ECIAI39_3123"/>
<evidence type="ECO:0000256" key="2">
    <source>
        <dbReference type="ARBA" id="ARBA00009617"/>
    </source>
</evidence>
<keyword evidence="9 10" id="KW-0472">Membrane</keyword>
<dbReference type="EMBL" id="CU928164">
    <property type="protein sequence ID" value="CAR19242.1"/>
    <property type="molecule type" value="Genomic_DNA"/>
</dbReference>
<keyword evidence="6 10" id="KW-0812">Transmembrane</keyword>
<dbReference type="FunFam" id="1.20.1250.20:FF:000063">
    <property type="entry name" value="MFS transporter"/>
    <property type="match status" value="1"/>
</dbReference>
<evidence type="ECO:0000256" key="1">
    <source>
        <dbReference type="ARBA" id="ARBA00004429"/>
    </source>
</evidence>
<feature type="transmembrane region" description="Helical" evidence="10">
    <location>
        <begin position="255"/>
        <end position="275"/>
    </location>
</feature>
<dbReference type="InterPro" id="IPR018043">
    <property type="entry name" value="Na/Gal_symport_CS"/>
</dbReference>
<proteinExistence type="inferred from homology"/>
<sequence length="472" mass="52127">MGKLTGKGRTTMSHITTEDPATLRLPFKEKLSYGIGDLASNILLDIGTLYLLKFYTDVLGLPGTYGGIIFLISKFFTAFTDMGTGIMLDSRRKIGPKGKFRPFILYASFPVTLLAIANFIGTPFDVTGKTVMATILFMLYGLFFSMMNCSYGAMVPAITKNPNERASLAAWRQGGATLGLLLCTVGFVPVMNLIEGNQQLGYIFAATLFSLFGLLFMWICYSGVKERYVETQPTNPAQKPGLLQSFRAIAGNRPLFILCIANLCTLGAFNVKLAIQVYYTQYVLNDPILLSYMGFFSMGCIFIGVFLMPGAVRRFGKKKVYIGGLLIWVLGDLLNYFFGGGSVSFVAFSCLAFFGSAFVNSLNWALVSDTVEYGEWRTGVRSEGTVYTGFTFFRKVSQALAGFFPGWMLTQIGYVPNVAQADHTIEGLRQLIFIYPSALAVVTIVAMGCFYSLNEKMYVRIVEEIEARKRTA</sequence>
<evidence type="ECO:0000256" key="6">
    <source>
        <dbReference type="ARBA" id="ARBA00022692"/>
    </source>
</evidence>
<keyword evidence="8 10" id="KW-1133">Transmembrane helix</keyword>
<dbReference type="PANTHER" id="PTHR11328:SF39">
    <property type="entry name" value="2,3-DIHYDROXYPROPANE-1-SULFONATE EXPORTER-RELATED"/>
    <property type="match status" value="1"/>
</dbReference>
<dbReference type="AlphaFoldDB" id="A0A0H3MP33"/>
<reference evidence="12" key="1">
    <citation type="journal article" date="2009" name="PLoS Genet.">
        <title>Organised genome dynamics in the Escherichia coli species results in highly diverse adaptive paths.</title>
        <authorList>
            <person name="Touchon M."/>
            <person name="Hoede C."/>
            <person name="Tenaillon O."/>
            <person name="Barbe V."/>
            <person name="Baeriswyl S."/>
            <person name="Bidet P."/>
            <person name="Bingen E."/>
            <person name="Bonacorsi S."/>
            <person name="Bouchier C."/>
            <person name="Bouvet O."/>
            <person name="Calteau A."/>
            <person name="Chiapello H."/>
            <person name="Clermont O."/>
            <person name="Cruveiller S."/>
            <person name="Danchin A."/>
            <person name="Diard M."/>
            <person name="Dossat C."/>
            <person name="Karoui M.E."/>
            <person name="Frapy E."/>
            <person name="Garry L."/>
            <person name="Ghigo J.M."/>
            <person name="Gilles A.M."/>
            <person name="Johnson J."/>
            <person name="Le Bouguenec C."/>
            <person name="Lescat M."/>
            <person name="Mangenot S."/>
            <person name="Martinez-Jehanne V."/>
            <person name="Matic I."/>
            <person name="Nassif X."/>
            <person name="Oztas S."/>
            <person name="Petit M.A."/>
            <person name="Pichon C."/>
            <person name="Rouy Z."/>
            <person name="Ruf C.S."/>
            <person name="Schneider D."/>
            <person name="Tourret J."/>
            <person name="Vacherie B."/>
            <person name="Vallenet D."/>
            <person name="Medigue C."/>
            <person name="Rocha E.P.C."/>
            <person name="Denamur E."/>
        </authorList>
    </citation>
    <scope>NUCLEOTIDE SEQUENCE [LARGE SCALE GENOMIC DNA]</scope>
    <source>
        <strain evidence="12">IAI39 / ExPEC</strain>
    </source>
</reference>
<evidence type="ECO:0000256" key="9">
    <source>
        <dbReference type="ARBA" id="ARBA00023136"/>
    </source>
</evidence>
<dbReference type="Gene3D" id="1.20.1250.20">
    <property type="entry name" value="MFS general substrate transporter like domains"/>
    <property type="match status" value="1"/>
</dbReference>
<keyword evidence="3" id="KW-0813">Transport</keyword>
<dbReference type="KEGG" id="ect:ECIAI39_3123"/>
<dbReference type="GO" id="GO:0008643">
    <property type="term" value="P:carbohydrate transport"/>
    <property type="evidence" value="ECO:0007669"/>
    <property type="project" value="InterPro"/>
</dbReference>
<dbReference type="SUPFAM" id="SSF103473">
    <property type="entry name" value="MFS general substrate transporter"/>
    <property type="match status" value="1"/>
</dbReference>